<keyword evidence="1 4" id="KW-0808">Transferase</keyword>
<evidence type="ECO:0000256" key="3">
    <source>
        <dbReference type="ARBA" id="ARBA00023315"/>
    </source>
</evidence>
<organism evidence="4 5">
    <name type="scientific">Metabacillus arenae</name>
    <dbReference type="NCBI Taxonomy" id="2771434"/>
    <lineage>
        <taxon>Bacteria</taxon>
        <taxon>Bacillati</taxon>
        <taxon>Bacillota</taxon>
        <taxon>Bacilli</taxon>
        <taxon>Bacillales</taxon>
        <taxon>Bacillaceae</taxon>
        <taxon>Metabacillus</taxon>
    </lineage>
</organism>
<evidence type="ECO:0000256" key="2">
    <source>
        <dbReference type="ARBA" id="ARBA00022969"/>
    </source>
</evidence>
<dbReference type="NCBIfam" id="NF002869">
    <property type="entry name" value="PRK03187.1"/>
    <property type="match status" value="1"/>
</dbReference>
<keyword evidence="3 4" id="KW-0012">Acyltransferase</keyword>
<dbReference type="AlphaFoldDB" id="A0A926NL13"/>
<dbReference type="EMBL" id="JACXAI010000033">
    <property type="protein sequence ID" value="MBD1382558.1"/>
    <property type="molecule type" value="Genomic_DNA"/>
</dbReference>
<reference evidence="4" key="1">
    <citation type="submission" date="2020-09" db="EMBL/GenBank/DDBJ databases">
        <title>A novel bacterium of genus Bacillus, isolated from South China Sea.</title>
        <authorList>
            <person name="Huang H."/>
            <person name="Mo K."/>
            <person name="Hu Y."/>
        </authorList>
    </citation>
    <scope>NUCLEOTIDE SEQUENCE</scope>
    <source>
        <strain evidence="4">IB182487</strain>
    </source>
</reference>
<comment type="caution">
    <text evidence="4">The sequence shown here is derived from an EMBL/GenBank/DDBJ whole genome shotgun (WGS) entry which is preliminary data.</text>
</comment>
<evidence type="ECO:0000313" key="4">
    <source>
        <dbReference type="EMBL" id="MBD1382558.1"/>
    </source>
</evidence>
<dbReference type="Pfam" id="PF20085">
    <property type="entry name" value="TGL"/>
    <property type="match status" value="1"/>
</dbReference>
<keyword evidence="2" id="KW-0749">Sporulation</keyword>
<dbReference type="GO" id="GO:0030435">
    <property type="term" value="P:sporulation resulting in formation of a cellular spore"/>
    <property type="evidence" value="ECO:0007669"/>
    <property type="project" value="UniProtKB-KW"/>
</dbReference>
<dbReference type="InterPro" id="IPR020916">
    <property type="entry name" value="Gln_gamma-glutamylTfrase_bac"/>
</dbReference>
<dbReference type="GO" id="GO:0003810">
    <property type="term" value="F:protein-glutamine gamma-glutamyltransferase activity"/>
    <property type="evidence" value="ECO:0007669"/>
    <property type="project" value="UniProtKB-EC"/>
</dbReference>
<dbReference type="RefSeq" id="WP_191160875.1">
    <property type="nucleotide sequence ID" value="NZ_JACXAI010000033.1"/>
</dbReference>
<evidence type="ECO:0000313" key="5">
    <source>
        <dbReference type="Proteomes" id="UP000626844"/>
    </source>
</evidence>
<accession>A0A926NL13</accession>
<proteinExistence type="inferred from homology"/>
<name>A0A926NL13_9BACI</name>
<dbReference type="Proteomes" id="UP000626844">
    <property type="component" value="Unassembled WGS sequence"/>
</dbReference>
<gene>
    <name evidence="4" type="ORF">IC621_20350</name>
</gene>
<dbReference type="EC" id="2.3.2.13" evidence="4"/>
<dbReference type="HAMAP" id="MF_00727">
    <property type="entry name" value="Tgl"/>
    <property type="match status" value="1"/>
</dbReference>
<keyword evidence="5" id="KW-1185">Reference proteome</keyword>
<protein>
    <submittedName>
        <fullName evidence="4">Protein-glutamine gamma-glutamyltransferase</fullName>
        <ecNumber evidence="4">2.3.2.13</ecNumber>
    </submittedName>
</protein>
<sequence>MIKIRNYTLNMNFLQQAAFNNEQQEILDFMVKYPKVYSYDSFEQLEFELAVREDVVESARALLKSGATFETFATSYCNPLFWTLNSQGAFIIKRGIRPSDAIEDIYQNGRLYGFECATAIVICFYRAVLKNIDRFQFDRIFYGMILYDWHFDDDLGIFTTRGNDFLPGDCLYFNNPDFDPETPHWRGENTIYLGEDLHFAHGIGIKDGEGIIEALNKYRRPSASQSAYLLPQVTRLDFNYLFNYRSLSQNTRPKKKISNRYAAGQIGDHLYLS</sequence>
<evidence type="ECO:0000256" key="1">
    <source>
        <dbReference type="ARBA" id="ARBA00022679"/>
    </source>
</evidence>